<protein>
    <submittedName>
        <fullName evidence="2">AAA domain, putative AbiEii toxin, Type IV TA system</fullName>
    </submittedName>
</protein>
<dbReference type="InterPro" id="IPR027417">
    <property type="entry name" value="P-loop_NTPase"/>
</dbReference>
<dbReference type="RefSeq" id="WP_172145933.1">
    <property type="nucleotide sequence ID" value="NZ_JAAIIJ010000021.1"/>
</dbReference>
<gene>
    <name evidence="2" type="ORF">G1C94_1079</name>
</gene>
<proteinExistence type="predicted"/>
<comment type="caution">
    <text evidence="2">The sequence shown here is derived from an EMBL/GenBank/DDBJ whole genome shotgun (WGS) entry which is preliminary data.</text>
</comment>
<dbReference type="Gene3D" id="3.40.50.300">
    <property type="entry name" value="P-loop containing nucleotide triphosphate hydrolases"/>
    <property type="match status" value="2"/>
</dbReference>
<keyword evidence="3" id="KW-1185">Reference proteome</keyword>
<sequence length="437" mass="48406">MLIDFSFANFRSFRDEQSFSMSRDARFRGEREPEYSSIAAVYGSNASGKSNFLKALRIMCDMVVNSYGQGDASSLIPRDPFVLTESAREKDSMFFAEFIADDAQRYQYWFRFDDRRILEEELQVYKRIGERFSTHSSLLFSRDGDGVKFGASFKGPKAQVSKTLELRPNALALSAAAAAGIASVRPAFEFFSKGIAYCEADGFAQEESRILDEFNNKTEFSKHLSELIRYADFGISGVRSAPVNVPAEMLDQIKASMKEQFGADDEHLDQMFGSHSAMQLQFEHAGGTTKADFGSVNESKGTLAALSFFSLALRQLSCQSVTLVDEIDTSLHPTLVEELVALYADPDTNPHGSQLIFTTHDVSLINRSGSAARLIQPDQVWLVEKDSEGASEIFPATDLKVRKAENIGKNYLNGVYGAVPKPSFHNAFARMVNGADA</sequence>
<organism evidence="2 3">
    <name type="scientific">Bifidobacterium panos</name>
    <dbReference type="NCBI Taxonomy" id="2675321"/>
    <lineage>
        <taxon>Bacteria</taxon>
        <taxon>Bacillati</taxon>
        <taxon>Actinomycetota</taxon>
        <taxon>Actinomycetes</taxon>
        <taxon>Bifidobacteriales</taxon>
        <taxon>Bifidobacteriaceae</taxon>
        <taxon>Bifidobacterium</taxon>
    </lineage>
</organism>
<accession>A0ABX1SZ57</accession>
<evidence type="ECO:0000313" key="2">
    <source>
        <dbReference type="EMBL" id="NMN02457.1"/>
    </source>
</evidence>
<evidence type="ECO:0000313" key="3">
    <source>
        <dbReference type="Proteomes" id="UP000553756"/>
    </source>
</evidence>
<dbReference type="Pfam" id="PF13304">
    <property type="entry name" value="AAA_21"/>
    <property type="match status" value="1"/>
</dbReference>
<dbReference type="SUPFAM" id="SSF52540">
    <property type="entry name" value="P-loop containing nucleoside triphosphate hydrolases"/>
    <property type="match status" value="1"/>
</dbReference>
<evidence type="ECO:0000259" key="1">
    <source>
        <dbReference type="Pfam" id="PF13304"/>
    </source>
</evidence>
<dbReference type="Proteomes" id="UP000553756">
    <property type="component" value="Unassembled WGS sequence"/>
</dbReference>
<dbReference type="EMBL" id="JAAIIJ010000021">
    <property type="protein sequence ID" value="NMN02457.1"/>
    <property type="molecule type" value="Genomic_DNA"/>
</dbReference>
<dbReference type="PANTHER" id="PTHR40396:SF1">
    <property type="entry name" value="ATPASE AAA-TYPE CORE DOMAIN-CONTAINING PROTEIN"/>
    <property type="match status" value="1"/>
</dbReference>
<name>A0ABX1SZ57_9BIFI</name>
<reference evidence="2 3" key="1">
    <citation type="submission" date="2020-02" db="EMBL/GenBank/DDBJ databases">
        <title>Characterization of phylogenetic diversity of novel bifidobacterial species isolated in Czech ZOOs.</title>
        <authorList>
            <person name="Lugli G.A."/>
            <person name="Vera N.B."/>
            <person name="Ventura M."/>
        </authorList>
    </citation>
    <scope>NUCLEOTIDE SEQUENCE [LARGE SCALE GENOMIC DNA]</scope>
    <source>
        <strain evidence="2 3">DSM 109963</strain>
    </source>
</reference>
<dbReference type="InterPro" id="IPR003959">
    <property type="entry name" value="ATPase_AAA_core"/>
</dbReference>
<dbReference type="PANTHER" id="PTHR40396">
    <property type="entry name" value="ATPASE-LIKE PROTEIN"/>
    <property type="match status" value="1"/>
</dbReference>
<feature type="domain" description="ATPase AAA-type core" evidence="1">
    <location>
        <begin position="38"/>
        <end position="366"/>
    </location>
</feature>